<keyword evidence="2" id="KW-1185">Reference proteome</keyword>
<reference evidence="1" key="2">
    <citation type="submission" date="2015-03" db="UniProtKB">
        <authorList>
            <consortium name="EnsemblPlants"/>
        </authorList>
    </citation>
    <scope>IDENTIFICATION</scope>
</reference>
<dbReference type="Proteomes" id="UP000032141">
    <property type="component" value="Chromosome C2"/>
</dbReference>
<protein>
    <submittedName>
        <fullName evidence="1">Uncharacterized protein</fullName>
    </submittedName>
</protein>
<evidence type="ECO:0000313" key="2">
    <source>
        <dbReference type="Proteomes" id="UP000032141"/>
    </source>
</evidence>
<dbReference type="HOGENOM" id="CLU_2641534_0_0_1"/>
<organism evidence="1 2">
    <name type="scientific">Brassica oleracea var. oleracea</name>
    <dbReference type="NCBI Taxonomy" id="109376"/>
    <lineage>
        <taxon>Eukaryota</taxon>
        <taxon>Viridiplantae</taxon>
        <taxon>Streptophyta</taxon>
        <taxon>Embryophyta</taxon>
        <taxon>Tracheophyta</taxon>
        <taxon>Spermatophyta</taxon>
        <taxon>Magnoliopsida</taxon>
        <taxon>eudicotyledons</taxon>
        <taxon>Gunneridae</taxon>
        <taxon>Pentapetalae</taxon>
        <taxon>rosids</taxon>
        <taxon>malvids</taxon>
        <taxon>Brassicales</taxon>
        <taxon>Brassicaceae</taxon>
        <taxon>Brassiceae</taxon>
        <taxon>Brassica</taxon>
    </lineage>
</organism>
<sequence>MATVKDMGCKELKLIASTRARDGDFEDPEIAEEVATIAGRYGYKRRPEVKSKDTLKTLERATPILRPCFHPALDPYF</sequence>
<dbReference type="EnsemblPlants" id="Bo2g161520.1">
    <property type="protein sequence ID" value="Bo2g161520.1"/>
    <property type="gene ID" value="Bo2g161520"/>
</dbReference>
<reference evidence="1 2" key="1">
    <citation type="journal article" date="2014" name="Genome Biol.">
        <title>Transcriptome and methylome profiling reveals relics of genome dominance in the mesopolyploid Brassica oleracea.</title>
        <authorList>
            <person name="Parkin I.A."/>
            <person name="Koh C."/>
            <person name="Tang H."/>
            <person name="Robinson S.J."/>
            <person name="Kagale S."/>
            <person name="Clarke W.E."/>
            <person name="Town C.D."/>
            <person name="Nixon J."/>
            <person name="Krishnakumar V."/>
            <person name="Bidwell S.L."/>
            <person name="Denoeud F."/>
            <person name="Belcram H."/>
            <person name="Links M.G."/>
            <person name="Just J."/>
            <person name="Clarke C."/>
            <person name="Bender T."/>
            <person name="Huebert T."/>
            <person name="Mason A.S."/>
            <person name="Pires J.C."/>
            <person name="Barker G."/>
            <person name="Moore J."/>
            <person name="Walley P.G."/>
            <person name="Manoli S."/>
            <person name="Batley J."/>
            <person name="Edwards D."/>
            <person name="Nelson M.N."/>
            <person name="Wang X."/>
            <person name="Paterson A.H."/>
            <person name="King G."/>
            <person name="Bancroft I."/>
            <person name="Chalhoub B."/>
            <person name="Sharpe A.G."/>
        </authorList>
    </citation>
    <scope>NUCLEOTIDE SEQUENCE</scope>
    <source>
        <strain evidence="1 2">cv. TO1000</strain>
    </source>
</reference>
<accession>A0A0D3AY69</accession>
<dbReference type="AlphaFoldDB" id="A0A0D3AY69"/>
<evidence type="ECO:0000313" key="1">
    <source>
        <dbReference type="EnsemblPlants" id="Bo2g161520.1"/>
    </source>
</evidence>
<name>A0A0D3AY69_BRAOL</name>
<dbReference type="Gramene" id="Bo2g161520.1">
    <property type="protein sequence ID" value="Bo2g161520.1"/>
    <property type="gene ID" value="Bo2g161520"/>
</dbReference>
<proteinExistence type="predicted"/>